<evidence type="ECO:0000313" key="2">
    <source>
        <dbReference type="EMBL" id="CZR66021.1"/>
    </source>
</evidence>
<feature type="region of interest" description="Disordered" evidence="1">
    <location>
        <begin position="184"/>
        <end position="224"/>
    </location>
</feature>
<keyword evidence="3" id="KW-1185">Reference proteome</keyword>
<organism evidence="2 3">
    <name type="scientific">Phialocephala subalpina</name>
    <dbReference type="NCBI Taxonomy" id="576137"/>
    <lineage>
        <taxon>Eukaryota</taxon>
        <taxon>Fungi</taxon>
        <taxon>Dikarya</taxon>
        <taxon>Ascomycota</taxon>
        <taxon>Pezizomycotina</taxon>
        <taxon>Leotiomycetes</taxon>
        <taxon>Helotiales</taxon>
        <taxon>Mollisiaceae</taxon>
        <taxon>Phialocephala</taxon>
        <taxon>Phialocephala fortinii species complex</taxon>
    </lineage>
</organism>
<evidence type="ECO:0000313" key="3">
    <source>
        <dbReference type="Proteomes" id="UP000184330"/>
    </source>
</evidence>
<protein>
    <submittedName>
        <fullName evidence="2">Uncharacterized protein</fullName>
    </submittedName>
</protein>
<evidence type="ECO:0000256" key="1">
    <source>
        <dbReference type="SAM" id="MobiDB-lite"/>
    </source>
</evidence>
<proteinExistence type="predicted"/>
<sequence>MTLSTDQARDVATQPKFITAVRMVLDIFARLDQADTETIAAKVQPHKLSMMSDDIISRLGQMPDLIEEIAPSTVDADKETGEYRSPLSQYPQMPSMSPGLEPQCRRAMPNMSRDQACRDIETSKGLSILPPIVFGVQRQAHVLERASTAMKIREPSHSHRATSPIPSALGSPIASMQGSLLLSHSGPARGAWPDRRQPDEDSIVPNSSTDGQLALPTPAQQTDTALEDHPSRYVQAFSHMTSLFGTTLSPAQLVIIIRTGDKLVRDDAVPFLTDQLPLWKGMWHESNLLMPSRSDSITDHFVKVSRCIAIMNERSAMDRIRILLHRVLQYQFYLRFLEKVKQRVKNPEVKRERGVRDAAYALNHLLEKLYIDDWDLTGPAEKQRRRNLLHKQKHLGKRLVTLSCCMGFGILLLGSPEAMGRINDTEFTDDMLDALVCYVFSTYPEVPKLCKMLDKVVRQMVKSQTVSEMKFHIENITPSIENFLESRDDLMPPSQFTRVNLSMYRADPLELFPARLHNRTDLIQHLWIKGTQIYGEERVSRLACKRRRISF</sequence>
<reference evidence="2 3" key="1">
    <citation type="submission" date="2016-03" db="EMBL/GenBank/DDBJ databases">
        <authorList>
            <person name="Ploux O."/>
        </authorList>
    </citation>
    <scope>NUCLEOTIDE SEQUENCE [LARGE SCALE GENOMIC DNA]</scope>
    <source>
        <strain evidence="2 3">UAMH 11012</strain>
    </source>
</reference>
<dbReference type="Proteomes" id="UP000184330">
    <property type="component" value="Unassembled WGS sequence"/>
</dbReference>
<accession>A0A1L7XLT3</accession>
<dbReference type="OrthoDB" id="3562924at2759"/>
<name>A0A1L7XLT3_9HELO</name>
<dbReference type="EMBL" id="FJOG01000034">
    <property type="protein sequence ID" value="CZR66021.1"/>
    <property type="molecule type" value="Genomic_DNA"/>
</dbReference>
<gene>
    <name evidence="2" type="ORF">PAC_15921</name>
</gene>
<feature type="region of interest" description="Disordered" evidence="1">
    <location>
        <begin position="150"/>
        <end position="170"/>
    </location>
</feature>
<dbReference type="AlphaFoldDB" id="A0A1L7XLT3"/>